<evidence type="ECO:0000256" key="2">
    <source>
        <dbReference type="ARBA" id="ARBA00004613"/>
    </source>
</evidence>
<comment type="cofactor">
    <cofactor evidence="1">
        <name>Cu(2+)</name>
        <dbReference type="ChEBI" id="CHEBI:29036"/>
    </cofactor>
</comment>
<dbReference type="EC" id="1.14.99.56" evidence="11"/>
<evidence type="ECO:0000256" key="5">
    <source>
        <dbReference type="ARBA" id="ARBA00023001"/>
    </source>
</evidence>
<dbReference type="Gene3D" id="2.70.50.70">
    <property type="match status" value="1"/>
</dbReference>
<organism evidence="14 15">
    <name type="scientific">Monosporascus ibericus</name>
    <dbReference type="NCBI Taxonomy" id="155417"/>
    <lineage>
        <taxon>Eukaryota</taxon>
        <taxon>Fungi</taxon>
        <taxon>Dikarya</taxon>
        <taxon>Ascomycota</taxon>
        <taxon>Pezizomycotina</taxon>
        <taxon>Sordariomycetes</taxon>
        <taxon>Xylariomycetidae</taxon>
        <taxon>Xylariales</taxon>
        <taxon>Xylariales incertae sedis</taxon>
        <taxon>Monosporascus</taxon>
    </lineage>
</organism>
<evidence type="ECO:0000256" key="1">
    <source>
        <dbReference type="ARBA" id="ARBA00001973"/>
    </source>
</evidence>
<reference evidence="14 15" key="1">
    <citation type="submission" date="2018-06" db="EMBL/GenBank/DDBJ databases">
        <title>Complete Genomes of Monosporascus.</title>
        <authorList>
            <person name="Robinson A.J."/>
            <person name="Natvig D.O."/>
        </authorList>
    </citation>
    <scope>NUCLEOTIDE SEQUENCE [LARGE SCALE GENOMIC DNA]</scope>
    <source>
        <strain evidence="14 15">CBS 110550</strain>
    </source>
</reference>
<comment type="caution">
    <text evidence="14">The sequence shown here is derived from an EMBL/GenBank/DDBJ whole genome shotgun (WGS) entry which is preliminary data.</text>
</comment>
<evidence type="ECO:0000313" key="14">
    <source>
        <dbReference type="EMBL" id="RYP08937.1"/>
    </source>
</evidence>
<evidence type="ECO:0000256" key="4">
    <source>
        <dbReference type="ARBA" id="ARBA00022729"/>
    </source>
</evidence>
<keyword evidence="8" id="KW-0624">Polysaccharide degradation</keyword>
<dbReference type="GO" id="GO:0005576">
    <property type="term" value="C:extracellular region"/>
    <property type="evidence" value="ECO:0007669"/>
    <property type="project" value="UniProtKB-SubCell"/>
</dbReference>
<name>A0A4Q4TSC5_9PEZI</name>
<evidence type="ECO:0000256" key="3">
    <source>
        <dbReference type="ARBA" id="ARBA00022525"/>
    </source>
</evidence>
<keyword evidence="4 12" id="KW-0732">Signal</keyword>
<evidence type="ECO:0000256" key="6">
    <source>
        <dbReference type="ARBA" id="ARBA00023157"/>
    </source>
</evidence>
<feature type="signal peptide" evidence="12">
    <location>
        <begin position="1"/>
        <end position="20"/>
    </location>
</feature>
<accession>A0A4Q4TSC5</accession>
<evidence type="ECO:0000256" key="11">
    <source>
        <dbReference type="ARBA" id="ARBA00047174"/>
    </source>
</evidence>
<evidence type="ECO:0000256" key="9">
    <source>
        <dbReference type="ARBA" id="ARBA00044502"/>
    </source>
</evidence>
<proteinExistence type="inferred from homology"/>
<comment type="similarity">
    <text evidence="9">Belongs to the polysaccharide monooxygenase AA9 family.</text>
</comment>
<sequence>MLKLLQISAAAWILGEAVHAHGFVQYITANGKTYFGYDPGFRYQNPPPRVPGWYADNPDIGFVPPQSFQNPDIVCHKSARPGEEYVTVQAGSTIRLQWYTWPESHVGPIMDYLAPCPGSDCTTVDKNQLKFVKLAQKGLKPGVTSSTDWLKAWVIDDFIQDGFKWDVQIPRDIKSGAYVLRHEIMALHSAWDTNGAQAYPQCINLNVTNGGDTAVTNGTAPTTFYQADGPGIHINIYNGLTSYPFPGPAVWRSISNEEGQ</sequence>
<evidence type="ECO:0000256" key="8">
    <source>
        <dbReference type="ARBA" id="ARBA00023326"/>
    </source>
</evidence>
<evidence type="ECO:0000256" key="12">
    <source>
        <dbReference type="SAM" id="SignalP"/>
    </source>
</evidence>
<dbReference type="AlphaFoldDB" id="A0A4Q4TSC5"/>
<dbReference type="OrthoDB" id="4849160at2759"/>
<comment type="catalytic activity">
    <reaction evidence="10">
        <text>[(1-&gt;4)-beta-D-glucosyl]n+m + reduced acceptor + O2 = 4-dehydro-beta-D-glucosyl-[(1-&gt;4)-beta-D-glucosyl]n-1 + [(1-&gt;4)-beta-D-glucosyl]m + acceptor + H2O.</text>
        <dbReference type="EC" id="1.14.99.56"/>
    </reaction>
</comment>
<dbReference type="Pfam" id="PF03443">
    <property type="entry name" value="AA9"/>
    <property type="match status" value="1"/>
</dbReference>
<comment type="subcellular location">
    <subcellularLocation>
        <location evidence="2">Secreted</location>
    </subcellularLocation>
</comment>
<dbReference type="Proteomes" id="UP000293360">
    <property type="component" value="Unassembled WGS sequence"/>
</dbReference>
<keyword evidence="15" id="KW-1185">Reference proteome</keyword>
<gene>
    <name evidence="14" type="ORF">DL764_001590</name>
</gene>
<keyword evidence="6" id="KW-1015">Disulfide bond</keyword>
<dbReference type="CDD" id="cd21175">
    <property type="entry name" value="LPMO_AA9"/>
    <property type="match status" value="1"/>
</dbReference>
<dbReference type="InterPro" id="IPR049892">
    <property type="entry name" value="AA9"/>
</dbReference>
<protein>
    <recommendedName>
        <fullName evidence="11">lytic cellulose monooxygenase (C4-dehydrogenating)</fullName>
        <ecNumber evidence="11">1.14.99.56</ecNumber>
    </recommendedName>
</protein>
<dbReference type="GO" id="GO:0030245">
    <property type="term" value="P:cellulose catabolic process"/>
    <property type="evidence" value="ECO:0007669"/>
    <property type="project" value="UniProtKB-KW"/>
</dbReference>
<feature type="domain" description="Auxiliary Activity family 9 catalytic" evidence="13">
    <location>
        <begin position="21"/>
        <end position="241"/>
    </location>
</feature>
<evidence type="ECO:0000313" key="15">
    <source>
        <dbReference type="Proteomes" id="UP000293360"/>
    </source>
</evidence>
<evidence type="ECO:0000259" key="13">
    <source>
        <dbReference type="Pfam" id="PF03443"/>
    </source>
</evidence>
<evidence type="ECO:0000256" key="7">
    <source>
        <dbReference type="ARBA" id="ARBA00023277"/>
    </source>
</evidence>
<keyword evidence="7" id="KW-0119">Carbohydrate metabolism</keyword>
<dbReference type="InterPro" id="IPR005103">
    <property type="entry name" value="AA9_LPMO"/>
</dbReference>
<feature type="chain" id="PRO_5020988460" description="lytic cellulose monooxygenase (C4-dehydrogenating)" evidence="12">
    <location>
        <begin position="21"/>
        <end position="260"/>
    </location>
</feature>
<keyword evidence="3" id="KW-0964">Secreted</keyword>
<dbReference type="EMBL" id="QJNU01000051">
    <property type="protein sequence ID" value="RYP08937.1"/>
    <property type="molecule type" value="Genomic_DNA"/>
</dbReference>
<dbReference type="PANTHER" id="PTHR33353:SF34">
    <property type="entry name" value="ENDO-BETA-1,4-GLUCANASE D"/>
    <property type="match status" value="1"/>
</dbReference>
<keyword evidence="5" id="KW-0136">Cellulose degradation</keyword>
<evidence type="ECO:0000256" key="10">
    <source>
        <dbReference type="ARBA" id="ARBA00045077"/>
    </source>
</evidence>
<dbReference type="PANTHER" id="PTHR33353">
    <property type="entry name" value="PUTATIVE (AFU_ORTHOLOGUE AFUA_1G12560)-RELATED"/>
    <property type="match status" value="1"/>
</dbReference>